<dbReference type="STRING" id="326475.AWB66_01067"/>
<dbReference type="RefSeq" id="WP_087629223.1">
    <property type="nucleotide sequence ID" value="NZ_FCNZ02000003.1"/>
</dbReference>
<evidence type="ECO:0000313" key="3">
    <source>
        <dbReference type="Proteomes" id="UP000054717"/>
    </source>
</evidence>
<proteinExistence type="predicted"/>
<feature type="region of interest" description="Disordered" evidence="1">
    <location>
        <begin position="208"/>
        <end position="263"/>
    </location>
</feature>
<evidence type="ECO:0000256" key="1">
    <source>
        <dbReference type="SAM" id="MobiDB-lite"/>
    </source>
</evidence>
<protein>
    <recommendedName>
        <fullName evidence="4">Alginate biosynthesis protein AlgP</fullName>
    </recommendedName>
</protein>
<comment type="caution">
    <text evidence="2">The sequence shown here is derived from an EMBL/GenBank/DDBJ whole genome shotgun (WGS) entry which is preliminary data.</text>
</comment>
<feature type="compositionally biased region" description="Low complexity" evidence="1">
    <location>
        <begin position="208"/>
        <end position="223"/>
    </location>
</feature>
<dbReference type="Proteomes" id="UP000054717">
    <property type="component" value="Unassembled WGS sequence"/>
</dbReference>
<reference evidence="2" key="1">
    <citation type="submission" date="2016-01" db="EMBL/GenBank/DDBJ databases">
        <authorList>
            <person name="Peeters Charlotte."/>
        </authorList>
    </citation>
    <scope>NUCLEOTIDE SEQUENCE</scope>
    <source>
        <strain evidence="2">LMG 22936</strain>
    </source>
</reference>
<keyword evidence="3" id="KW-1185">Reference proteome</keyword>
<dbReference type="NCBIfam" id="NF043076">
    <property type="entry name" value="PHA_gran_PhaM"/>
    <property type="match status" value="1"/>
</dbReference>
<accession>A0A158FMI2</accession>
<dbReference type="InterPro" id="IPR050026">
    <property type="entry name" value="PHA_gran_PhaM_N"/>
</dbReference>
<dbReference type="AlphaFoldDB" id="A0A158FMI2"/>
<gene>
    <name evidence="2" type="ORF">AWB66_01067</name>
</gene>
<evidence type="ECO:0000313" key="2">
    <source>
        <dbReference type="EMBL" id="SAL20841.1"/>
    </source>
</evidence>
<sequence>MTDTSGGTPPFGAFSGIPGFSQTDMMGKMWELMRLNPFTAAAMPGGAQGVGPSLSMMSDMLAPLSNIEELDKRVTDMRAIEQWLKLNLNMLQSAIQALEVQRATLATLRAFGAYAQSSVEKSQTPAPAERPKASGWPMTGATTKTEAPKPAPAPEASKDEKPEGEGASETAFDPSGWWNLLQTQFNQLAGIAMAQAAQAAQAVTPAAGNASASPAAASAASAASEEKDESPDAPSGAADADADADAAAKKAPAKKAAPRKKSE</sequence>
<dbReference type="EMBL" id="FCNZ02000003">
    <property type="protein sequence ID" value="SAL20841.1"/>
    <property type="molecule type" value="Genomic_DNA"/>
</dbReference>
<evidence type="ECO:0008006" key="4">
    <source>
        <dbReference type="Google" id="ProtNLM"/>
    </source>
</evidence>
<feature type="compositionally biased region" description="Polar residues" evidence="1">
    <location>
        <begin position="116"/>
        <end position="125"/>
    </location>
</feature>
<feature type="region of interest" description="Disordered" evidence="1">
    <location>
        <begin position="116"/>
        <end position="175"/>
    </location>
</feature>
<organism evidence="2 3">
    <name type="scientific">Caballeronia telluris</name>
    <dbReference type="NCBI Taxonomy" id="326475"/>
    <lineage>
        <taxon>Bacteria</taxon>
        <taxon>Pseudomonadati</taxon>
        <taxon>Pseudomonadota</taxon>
        <taxon>Betaproteobacteria</taxon>
        <taxon>Burkholderiales</taxon>
        <taxon>Burkholderiaceae</taxon>
        <taxon>Caballeronia</taxon>
    </lineage>
</organism>
<name>A0A158FMI2_9BURK</name>
<feature type="compositionally biased region" description="Basic residues" evidence="1">
    <location>
        <begin position="251"/>
        <end position="263"/>
    </location>
</feature>